<reference evidence="3 4" key="1">
    <citation type="submission" date="2015-09" db="EMBL/GenBank/DDBJ databases">
        <authorList>
            <consortium name="Swine Surveillance"/>
        </authorList>
    </citation>
    <scope>NUCLEOTIDE SEQUENCE [LARGE SCALE GENOMIC DNA]</scope>
    <source>
        <strain evidence="3 4">CECT 7648</strain>
    </source>
</reference>
<gene>
    <name evidence="3" type="ORF">TRN7648_01925</name>
</gene>
<dbReference type="EMBL" id="CYSE01000003">
    <property type="protein sequence ID" value="CUH78335.1"/>
    <property type="molecule type" value="Genomic_DNA"/>
</dbReference>
<dbReference type="OrthoDB" id="7874292at2"/>
<proteinExistence type="predicted"/>
<dbReference type="GO" id="GO:0000160">
    <property type="term" value="P:phosphorelay signal transduction system"/>
    <property type="evidence" value="ECO:0007669"/>
    <property type="project" value="InterPro"/>
</dbReference>
<dbReference type="AlphaFoldDB" id="A0A0P1GRL2"/>
<evidence type="ECO:0000259" key="2">
    <source>
        <dbReference type="PROSITE" id="PS50110"/>
    </source>
</evidence>
<sequence length="120" mass="13062">MKILIAESTVPLAALWKRHLERMGAEVVVATTVDAAFDLIDQMAFQVIVMNVRLKGGASLAVADFAQFRQPDARVVFVTDSTFFSDGSIFKHSTNACAFLPSSTEPSDLAEMVSHYAHAN</sequence>
<organism evidence="3 4">
    <name type="scientific">Tropicibacter naphthalenivorans</name>
    <dbReference type="NCBI Taxonomy" id="441103"/>
    <lineage>
        <taxon>Bacteria</taxon>
        <taxon>Pseudomonadati</taxon>
        <taxon>Pseudomonadota</taxon>
        <taxon>Alphaproteobacteria</taxon>
        <taxon>Rhodobacterales</taxon>
        <taxon>Roseobacteraceae</taxon>
        <taxon>Tropicibacter</taxon>
    </lineage>
</organism>
<protein>
    <submittedName>
        <fullName evidence="3">Response regulator consisting of a CheY-like receiver domain and a Fis-type HTH domain protein</fullName>
    </submittedName>
</protein>
<feature type="domain" description="Response regulatory" evidence="2">
    <location>
        <begin position="2"/>
        <end position="117"/>
    </location>
</feature>
<dbReference type="Gene3D" id="3.40.50.2300">
    <property type="match status" value="1"/>
</dbReference>
<dbReference type="PROSITE" id="PS50110">
    <property type="entry name" value="RESPONSE_REGULATORY"/>
    <property type="match status" value="1"/>
</dbReference>
<evidence type="ECO:0000313" key="3">
    <source>
        <dbReference type="EMBL" id="CUH78335.1"/>
    </source>
</evidence>
<comment type="caution">
    <text evidence="1">Lacks conserved residue(s) required for the propagation of feature annotation.</text>
</comment>
<accession>A0A0P1GRL2</accession>
<dbReference type="InterPro" id="IPR001789">
    <property type="entry name" value="Sig_transdc_resp-reg_receiver"/>
</dbReference>
<dbReference type="RefSeq" id="WP_058247434.1">
    <property type="nucleotide sequence ID" value="NZ_CYSE01000003.1"/>
</dbReference>
<evidence type="ECO:0000313" key="4">
    <source>
        <dbReference type="Proteomes" id="UP000054935"/>
    </source>
</evidence>
<dbReference type="InterPro" id="IPR011006">
    <property type="entry name" value="CheY-like_superfamily"/>
</dbReference>
<dbReference type="SUPFAM" id="SSF52172">
    <property type="entry name" value="CheY-like"/>
    <property type="match status" value="1"/>
</dbReference>
<name>A0A0P1GRL2_9RHOB</name>
<keyword evidence="4" id="KW-1185">Reference proteome</keyword>
<dbReference type="Proteomes" id="UP000054935">
    <property type="component" value="Unassembled WGS sequence"/>
</dbReference>
<dbReference type="STRING" id="441103.TRN7648_01925"/>
<evidence type="ECO:0000256" key="1">
    <source>
        <dbReference type="PROSITE-ProRule" id="PRU00169"/>
    </source>
</evidence>
<dbReference type="SMART" id="SM00448">
    <property type="entry name" value="REC"/>
    <property type="match status" value="1"/>
</dbReference>